<dbReference type="Proteomes" id="UP000323274">
    <property type="component" value="Unassembled WGS sequence"/>
</dbReference>
<evidence type="ECO:0000313" key="1">
    <source>
        <dbReference type="EMBL" id="GDZ84447.1"/>
    </source>
</evidence>
<organism evidence="1 2">
    <name type="scientific">Leuconostoc citreum</name>
    <dbReference type="NCBI Taxonomy" id="33964"/>
    <lineage>
        <taxon>Bacteria</taxon>
        <taxon>Bacillati</taxon>
        <taxon>Bacillota</taxon>
        <taxon>Bacilli</taxon>
        <taxon>Lactobacillales</taxon>
        <taxon>Lactobacillaceae</taxon>
        <taxon>Leuconostoc</taxon>
    </lineage>
</organism>
<accession>A0A5A5U0H3</accession>
<reference evidence="1 2" key="1">
    <citation type="submission" date="2019-04" db="EMBL/GenBank/DDBJ databases">
        <title>A pseudo-fructophilic Leuconostoc citreum strain F192-5 isolated from peel of satsuma mandarin: the first report for isolation and characterization of strain-dependent fructophilic-like characteristics.</title>
        <authorList>
            <person name="Maeno S."/>
            <person name="Tanizawa Y."/>
            <person name="Kajikawa A."/>
            <person name="Kanesaki Y."/>
            <person name="Kubota E."/>
            <person name="Arita M."/>
            <person name="Leon D."/>
            <person name="Endo A."/>
        </authorList>
    </citation>
    <scope>NUCLEOTIDE SEQUENCE [LARGE SCALE GENOMIC DNA]</scope>
    <source>
        <strain evidence="1 2">F192-5</strain>
    </source>
</reference>
<name>A0A5A5U0H3_LEUCI</name>
<protein>
    <submittedName>
        <fullName evidence="1">Uncharacterized protein</fullName>
    </submittedName>
</protein>
<dbReference type="AlphaFoldDB" id="A0A5A5U0H3"/>
<dbReference type="RefSeq" id="WP_004899504.1">
    <property type="nucleotide sequence ID" value="NZ_BJJW01000010.1"/>
</dbReference>
<gene>
    <name evidence="1" type="ORF">LCIT_16890</name>
</gene>
<comment type="caution">
    <text evidence="1">The sequence shown here is derived from an EMBL/GenBank/DDBJ whole genome shotgun (WGS) entry which is preliminary data.</text>
</comment>
<dbReference type="GeneID" id="61102877"/>
<evidence type="ECO:0000313" key="2">
    <source>
        <dbReference type="Proteomes" id="UP000323274"/>
    </source>
</evidence>
<sequence length="69" mass="7785">MRKKNQNFNVELIDNDGQTQVLIDNKQIGYVIASDRGFSGYFGKQAVINQAKTQDEAIQAVLSSFNLYQ</sequence>
<proteinExistence type="predicted"/>
<dbReference type="EMBL" id="BJJW01000010">
    <property type="protein sequence ID" value="GDZ84447.1"/>
    <property type="molecule type" value="Genomic_DNA"/>
</dbReference>
<dbReference type="OMA" id="GYFGQQA"/>
<dbReference type="InterPro" id="IPR021351">
    <property type="entry name" value="DUF2969"/>
</dbReference>
<dbReference type="Pfam" id="PF11184">
    <property type="entry name" value="DUF2969"/>
    <property type="match status" value="1"/>
</dbReference>